<feature type="region of interest" description="Disordered" evidence="1">
    <location>
        <begin position="65"/>
        <end position="85"/>
    </location>
</feature>
<organism evidence="2 3">
    <name type="scientific">Paenibacillus roseus</name>
    <dbReference type="NCBI Taxonomy" id="2798579"/>
    <lineage>
        <taxon>Bacteria</taxon>
        <taxon>Bacillati</taxon>
        <taxon>Bacillota</taxon>
        <taxon>Bacilli</taxon>
        <taxon>Bacillales</taxon>
        <taxon>Paenibacillaceae</taxon>
        <taxon>Paenibacillus</taxon>
    </lineage>
</organism>
<reference evidence="2" key="1">
    <citation type="submission" date="2020-12" db="EMBL/GenBank/DDBJ databases">
        <authorList>
            <person name="Huq M.A."/>
        </authorList>
    </citation>
    <scope>NUCLEOTIDE SEQUENCE</scope>
    <source>
        <strain evidence="2">MAHUQ-46</strain>
    </source>
</reference>
<gene>
    <name evidence="2" type="ORF">JFN88_18725</name>
</gene>
<dbReference type="Proteomes" id="UP000640274">
    <property type="component" value="Unassembled WGS sequence"/>
</dbReference>
<dbReference type="RefSeq" id="WP_199020801.1">
    <property type="nucleotide sequence ID" value="NZ_JAELUP010000103.1"/>
</dbReference>
<sequence length="85" mass="9290">MWKPLVLLLAVLSLEGCASFSFSLFRMTDASPAEPAFVIQDVYGRPSVTSDVYTRAGIVEPLPRQSFGRSSIEPYRPGGGLRTQP</sequence>
<proteinExistence type="predicted"/>
<accession>A0A934J4P6</accession>
<protein>
    <submittedName>
        <fullName evidence="2">Uncharacterized protein</fullName>
    </submittedName>
</protein>
<evidence type="ECO:0000313" key="3">
    <source>
        <dbReference type="Proteomes" id="UP000640274"/>
    </source>
</evidence>
<evidence type="ECO:0000256" key="1">
    <source>
        <dbReference type="SAM" id="MobiDB-lite"/>
    </source>
</evidence>
<dbReference type="AlphaFoldDB" id="A0A934J4P6"/>
<evidence type="ECO:0000313" key="2">
    <source>
        <dbReference type="EMBL" id="MBJ6363239.1"/>
    </source>
</evidence>
<dbReference type="EMBL" id="JAELUP010000103">
    <property type="protein sequence ID" value="MBJ6363239.1"/>
    <property type="molecule type" value="Genomic_DNA"/>
</dbReference>
<keyword evidence="3" id="KW-1185">Reference proteome</keyword>
<comment type="caution">
    <text evidence="2">The sequence shown here is derived from an EMBL/GenBank/DDBJ whole genome shotgun (WGS) entry which is preliminary data.</text>
</comment>
<name>A0A934J4P6_9BACL</name>